<sequence>MNKLKILIIDDEPSISRALKIALQADGHSVETALSGRVGLNMLKNCSPDAVILDLRLPDIDGMQIIDKIKEFSDGIITIVITAFGDTKTAVEAIKRGAYDFITKPFDLNEIKLSLERAVRERALEAENELLKLNQDKTVFITRDKKVLDILSQLDAIAQSDSNVLIEGETGTGKELVARMIHEKSRRSSGPLVTINCSAIPGNLFESELFGHEKNAFTGAGERKKGLFELANGGSLFLDEMGELPLELQSKLLRVLEDRKIRRVGGLSNLPVNVRIISATNKDLKAEVERGNFRRDLFYRICVFHIKIPPLRKRRCDIIPLLEYYRTFFNRQFKKNITGFSEGALRILQNYYWPGNVRELKNILERAFILARKNLITEYELPMELKSGRTESTEISESSTFLSLEDMEKRHIKDALERTHWNITKAAELLGISRFALQRRMKKYFPNESEK</sequence>
<dbReference type="RefSeq" id="WP_013276596.1">
    <property type="nucleotide sequence ID" value="NC_014377.1"/>
</dbReference>
<dbReference type="SUPFAM" id="SSF52540">
    <property type="entry name" value="P-loop containing nucleoside triphosphate hydrolases"/>
    <property type="match status" value="1"/>
</dbReference>
<evidence type="ECO:0000313" key="11">
    <source>
        <dbReference type="EMBL" id="ADL08575.1"/>
    </source>
</evidence>
<feature type="domain" description="Response regulatory" evidence="10">
    <location>
        <begin position="5"/>
        <end position="119"/>
    </location>
</feature>
<dbReference type="InterPro" id="IPR025943">
    <property type="entry name" value="Sigma_54_int_dom_ATP-bd_2"/>
</dbReference>
<comment type="function">
    <text evidence="7">May play the central regulatory role in sporulation. It may be an element of the effector pathway responsible for the activation of sporulation genes in response to nutritional stress. Spo0A may act in concert with spo0H (a sigma factor) to control the expression of some genes that are critical to the sporulation process.</text>
</comment>
<dbReference type="GO" id="GO:0005524">
    <property type="term" value="F:ATP binding"/>
    <property type="evidence" value="ECO:0007669"/>
    <property type="project" value="UniProtKB-KW"/>
</dbReference>
<dbReference type="HOGENOM" id="CLU_000445_0_6_9"/>
<dbReference type="CDD" id="cd00009">
    <property type="entry name" value="AAA"/>
    <property type="match status" value="1"/>
</dbReference>
<dbReference type="InterPro" id="IPR001789">
    <property type="entry name" value="Sig_transdc_resp-reg_receiver"/>
</dbReference>
<evidence type="ECO:0000313" key="12">
    <source>
        <dbReference type="Proteomes" id="UP000000272"/>
    </source>
</evidence>
<name>D9RZ21_THEOJ</name>
<dbReference type="PROSITE" id="PS00676">
    <property type="entry name" value="SIGMA54_INTERACT_2"/>
    <property type="match status" value="1"/>
</dbReference>
<evidence type="ECO:0000259" key="10">
    <source>
        <dbReference type="PROSITE" id="PS50110"/>
    </source>
</evidence>
<dbReference type="SUPFAM" id="SSF46689">
    <property type="entry name" value="Homeodomain-like"/>
    <property type="match status" value="1"/>
</dbReference>
<dbReference type="SUPFAM" id="SSF52172">
    <property type="entry name" value="CheY-like"/>
    <property type="match status" value="1"/>
</dbReference>
<dbReference type="PROSITE" id="PS00675">
    <property type="entry name" value="SIGMA54_INTERACT_1"/>
    <property type="match status" value="1"/>
</dbReference>
<dbReference type="InterPro" id="IPR058031">
    <property type="entry name" value="AAA_lid_NorR"/>
</dbReference>
<dbReference type="KEGG" id="toc:Toce_1845"/>
<evidence type="ECO:0000256" key="2">
    <source>
        <dbReference type="ARBA" id="ARBA00022741"/>
    </source>
</evidence>
<keyword evidence="6" id="KW-0804">Transcription</keyword>
<gene>
    <name evidence="11" type="ordered locus">Toce_1845</name>
</gene>
<dbReference type="Proteomes" id="UP000000272">
    <property type="component" value="Chromosome"/>
</dbReference>
<dbReference type="InterPro" id="IPR002078">
    <property type="entry name" value="Sigma_54_int"/>
</dbReference>
<evidence type="ECO:0000256" key="4">
    <source>
        <dbReference type="ARBA" id="ARBA00023015"/>
    </source>
</evidence>
<dbReference type="Pfam" id="PF00072">
    <property type="entry name" value="Response_reg"/>
    <property type="match status" value="1"/>
</dbReference>
<dbReference type="Pfam" id="PF00158">
    <property type="entry name" value="Sigma54_activat"/>
    <property type="match status" value="1"/>
</dbReference>
<dbReference type="Gene3D" id="3.40.50.300">
    <property type="entry name" value="P-loop containing nucleotide triphosphate hydrolases"/>
    <property type="match status" value="1"/>
</dbReference>
<evidence type="ECO:0000256" key="6">
    <source>
        <dbReference type="ARBA" id="ARBA00023163"/>
    </source>
</evidence>
<protein>
    <recommendedName>
        <fullName evidence="1">Stage 0 sporulation protein A homolog</fullName>
    </recommendedName>
</protein>
<keyword evidence="12" id="KW-1185">Reference proteome</keyword>
<keyword evidence="4" id="KW-0805">Transcription regulation</keyword>
<dbReference type="SMART" id="SM00382">
    <property type="entry name" value="AAA"/>
    <property type="match status" value="1"/>
</dbReference>
<keyword evidence="3" id="KW-0067">ATP-binding</keyword>
<reference evidence="11 12" key="1">
    <citation type="journal article" date="2010" name="Stand. Genomic Sci.">
        <title>Complete genome sequence of Thermosediminibacter oceani type strain (JW/IW-1228P).</title>
        <authorList>
            <person name="Pitluck S."/>
            <person name="Yasawong M."/>
            <person name="Munk C."/>
            <person name="Nolan M."/>
            <person name="Lapidus A."/>
            <person name="Lucas S."/>
            <person name="Glavina Del Rio T."/>
            <person name="Tice H."/>
            <person name="Cheng J.F."/>
            <person name="Bruce D."/>
            <person name="Detter C."/>
            <person name="Tapia R."/>
            <person name="Han C."/>
            <person name="Goodwin L."/>
            <person name="Liolios K."/>
            <person name="Ivanova N."/>
            <person name="Mavromatis K."/>
            <person name="Mikhailova N."/>
            <person name="Pati A."/>
            <person name="Chen A."/>
            <person name="Palaniappan K."/>
            <person name="Land M."/>
            <person name="Hauser L."/>
            <person name="Chang Y.J."/>
            <person name="Jeffries C.D."/>
            <person name="Rohde M."/>
            <person name="Spring S."/>
            <person name="Sikorski J."/>
            <person name="Goker M."/>
            <person name="Woyke T."/>
            <person name="Bristow J."/>
            <person name="Eisen J.A."/>
            <person name="Markowitz V."/>
            <person name="Hugenholtz P."/>
            <person name="Kyrpides N.C."/>
            <person name="Klenk H.P."/>
        </authorList>
    </citation>
    <scope>NUCLEOTIDE SEQUENCE [LARGE SCALE GENOMIC DNA]</scope>
    <source>
        <strain evidence="12">ATCC BAA-1034 / DSM 16646 / JW/IW-1228P</strain>
    </source>
</reference>
<dbReference type="PANTHER" id="PTHR32071">
    <property type="entry name" value="TRANSCRIPTIONAL REGULATORY PROTEIN"/>
    <property type="match status" value="1"/>
</dbReference>
<dbReference type="OrthoDB" id="9803970at2"/>
<dbReference type="Gene3D" id="3.40.50.2300">
    <property type="match status" value="1"/>
</dbReference>
<dbReference type="SMART" id="SM00448">
    <property type="entry name" value="REC"/>
    <property type="match status" value="1"/>
</dbReference>
<dbReference type="PROSITE" id="PS50110">
    <property type="entry name" value="RESPONSE_REGULATORY"/>
    <property type="match status" value="1"/>
</dbReference>
<organism evidence="11 12">
    <name type="scientific">Thermosediminibacter oceani (strain ATCC BAA-1034 / DSM 16646 / JW/IW-1228P)</name>
    <dbReference type="NCBI Taxonomy" id="555079"/>
    <lineage>
        <taxon>Bacteria</taxon>
        <taxon>Bacillati</taxon>
        <taxon>Bacillota</taxon>
        <taxon>Clostridia</taxon>
        <taxon>Thermosediminibacterales</taxon>
        <taxon>Thermosediminibacteraceae</taxon>
        <taxon>Thermosediminibacter</taxon>
    </lineage>
</organism>
<evidence type="ECO:0000256" key="5">
    <source>
        <dbReference type="ARBA" id="ARBA00023125"/>
    </source>
</evidence>
<dbReference type="Gene3D" id="1.10.10.60">
    <property type="entry name" value="Homeodomain-like"/>
    <property type="match status" value="1"/>
</dbReference>
<dbReference type="STRING" id="555079.Toce_1845"/>
<proteinExistence type="predicted"/>
<dbReference type="EMBL" id="CP002131">
    <property type="protein sequence ID" value="ADL08575.1"/>
    <property type="molecule type" value="Genomic_DNA"/>
</dbReference>
<dbReference type="InterPro" id="IPR002197">
    <property type="entry name" value="HTH_Fis"/>
</dbReference>
<dbReference type="AlphaFoldDB" id="D9RZ21"/>
<dbReference type="InterPro" id="IPR025662">
    <property type="entry name" value="Sigma_54_int_dom_ATP-bd_1"/>
</dbReference>
<dbReference type="PROSITE" id="PS00688">
    <property type="entry name" value="SIGMA54_INTERACT_3"/>
    <property type="match status" value="1"/>
</dbReference>
<keyword evidence="8" id="KW-0597">Phosphoprotein</keyword>
<dbReference type="GO" id="GO:0043565">
    <property type="term" value="F:sequence-specific DNA binding"/>
    <property type="evidence" value="ECO:0007669"/>
    <property type="project" value="InterPro"/>
</dbReference>
<dbReference type="InterPro" id="IPR025944">
    <property type="entry name" value="Sigma_54_int_dom_CS"/>
</dbReference>
<dbReference type="Gene3D" id="1.10.8.60">
    <property type="match status" value="1"/>
</dbReference>
<dbReference type="PROSITE" id="PS50045">
    <property type="entry name" value="SIGMA54_INTERACT_4"/>
    <property type="match status" value="1"/>
</dbReference>
<accession>D9RZ21</accession>
<evidence type="ECO:0000256" key="1">
    <source>
        <dbReference type="ARBA" id="ARBA00018672"/>
    </source>
</evidence>
<evidence type="ECO:0000256" key="7">
    <source>
        <dbReference type="ARBA" id="ARBA00024867"/>
    </source>
</evidence>
<dbReference type="InterPro" id="IPR011006">
    <property type="entry name" value="CheY-like_superfamily"/>
</dbReference>
<dbReference type="FunFam" id="3.40.50.300:FF:000006">
    <property type="entry name" value="DNA-binding transcriptional regulator NtrC"/>
    <property type="match status" value="1"/>
</dbReference>
<evidence type="ECO:0000256" key="8">
    <source>
        <dbReference type="PROSITE-ProRule" id="PRU00169"/>
    </source>
</evidence>
<feature type="domain" description="Sigma-54 factor interaction" evidence="9">
    <location>
        <begin position="140"/>
        <end position="369"/>
    </location>
</feature>
<dbReference type="InterPro" id="IPR003593">
    <property type="entry name" value="AAA+_ATPase"/>
</dbReference>
<feature type="modified residue" description="4-aspartylphosphate" evidence="8">
    <location>
        <position position="54"/>
    </location>
</feature>
<dbReference type="PANTHER" id="PTHR32071:SF119">
    <property type="entry name" value="SIGMA L-DEPENDENT TRANSCRIPTIONAL REGULATOR YPLP-RELATED"/>
    <property type="match status" value="1"/>
</dbReference>
<dbReference type="InterPro" id="IPR027417">
    <property type="entry name" value="P-loop_NTPase"/>
</dbReference>
<dbReference type="Pfam" id="PF02954">
    <property type="entry name" value="HTH_8"/>
    <property type="match status" value="1"/>
</dbReference>
<dbReference type="eggNOG" id="COG2204">
    <property type="taxonomic scope" value="Bacteria"/>
</dbReference>
<dbReference type="Pfam" id="PF25601">
    <property type="entry name" value="AAA_lid_14"/>
    <property type="match status" value="1"/>
</dbReference>
<dbReference type="InterPro" id="IPR009057">
    <property type="entry name" value="Homeodomain-like_sf"/>
</dbReference>
<dbReference type="GO" id="GO:0006355">
    <property type="term" value="P:regulation of DNA-templated transcription"/>
    <property type="evidence" value="ECO:0007669"/>
    <property type="project" value="InterPro"/>
</dbReference>
<evidence type="ECO:0000259" key="9">
    <source>
        <dbReference type="PROSITE" id="PS50045"/>
    </source>
</evidence>
<evidence type="ECO:0000256" key="3">
    <source>
        <dbReference type="ARBA" id="ARBA00022840"/>
    </source>
</evidence>
<keyword evidence="5" id="KW-0238">DNA-binding</keyword>
<keyword evidence="2" id="KW-0547">Nucleotide-binding</keyword>
<dbReference type="PRINTS" id="PR01590">
    <property type="entry name" value="HTHFIS"/>
</dbReference>
<dbReference type="GO" id="GO:0000160">
    <property type="term" value="P:phosphorelay signal transduction system"/>
    <property type="evidence" value="ECO:0007669"/>
    <property type="project" value="InterPro"/>
</dbReference>